<dbReference type="EMBL" id="OZ035834">
    <property type="protein sequence ID" value="CAL1574763.1"/>
    <property type="molecule type" value="Genomic_DNA"/>
</dbReference>
<protein>
    <submittedName>
        <fullName evidence="1">Uncharacterized protein</fullName>
    </submittedName>
</protein>
<proteinExistence type="predicted"/>
<organism evidence="1 2">
    <name type="scientific">Knipowitschia caucasica</name>
    <name type="common">Caucasian dwarf goby</name>
    <name type="synonym">Pomatoschistus caucasicus</name>
    <dbReference type="NCBI Taxonomy" id="637954"/>
    <lineage>
        <taxon>Eukaryota</taxon>
        <taxon>Metazoa</taxon>
        <taxon>Chordata</taxon>
        <taxon>Craniata</taxon>
        <taxon>Vertebrata</taxon>
        <taxon>Euteleostomi</taxon>
        <taxon>Actinopterygii</taxon>
        <taxon>Neopterygii</taxon>
        <taxon>Teleostei</taxon>
        <taxon>Neoteleostei</taxon>
        <taxon>Acanthomorphata</taxon>
        <taxon>Gobiaria</taxon>
        <taxon>Gobiiformes</taxon>
        <taxon>Gobioidei</taxon>
        <taxon>Gobiidae</taxon>
        <taxon>Gobiinae</taxon>
        <taxon>Knipowitschia</taxon>
    </lineage>
</organism>
<name>A0AAV2JF34_KNICA</name>
<sequence>MEAIPIESPYRAVSLRLQEKPYTEHRVCVYVYGKSRIPLPSVGLSIHALFPGATASVQPNRGWRQKPAPEKEMLRLKQVKEWGR</sequence>
<evidence type="ECO:0000313" key="1">
    <source>
        <dbReference type="EMBL" id="CAL1574763.1"/>
    </source>
</evidence>
<dbReference type="Proteomes" id="UP001497482">
    <property type="component" value="Chromosome 12"/>
</dbReference>
<reference evidence="1 2" key="1">
    <citation type="submission" date="2024-04" db="EMBL/GenBank/DDBJ databases">
        <authorList>
            <person name="Waldvogel A.-M."/>
            <person name="Schoenle A."/>
        </authorList>
    </citation>
    <scope>NUCLEOTIDE SEQUENCE [LARGE SCALE GENOMIC DNA]</scope>
</reference>
<keyword evidence="2" id="KW-1185">Reference proteome</keyword>
<accession>A0AAV2JF34</accession>
<gene>
    <name evidence="1" type="ORF">KC01_LOCUS6458</name>
</gene>
<dbReference type="AlphaFoldDB" id="A0AAV2JF34"/>
<evidence type="ECO:0000313" key="2">
    <source>
        <dbReference type="Proteomes" id="UP001497482"/>
    </source>
</evidence>